<feature type="non-terminal residue" evidence="6">
    <location>
        <position position="219"/>
    </location>
</feature>
<evidence type="ECO:0000256" key="1">
    <source>
        <dbReference type="ARBA" id="ARBA00022475"/>
    </source>
</evidence>
<dbReference type="Gene3D" id="3.40.50.300">
    <property type="entry name" value="P-loop containing nucleotide triphosphate hydrolases"/>
    <property type="match status" value="1"/>
</dbReference>
<keyword evidence="6" id="KW-0547">Nucleotide-binding</keyword>
<dbReference type="GO" id="GO:0016887">
    <property type="term" value="F:ATP hydrolysis activity"/>
    <property type="evidence" value="ECO:0007669"/>
    <property type="project" value="InterPro"/>
</dbReference>
<dbReference type="InterPro" id="IPR027417">
    <property type="entry name" value="P-loop_NTPase"/>
</dbReference>
<dbReference type="PANTHER" id="PTHR43875">
    <property type="entry name" value="MALTODEXTRIN IMPORT ATP-BINDING PROTEIN MSMX"/>
    <property type="match status" value="1"/>
</dbReference>
<dbReference type="Pfam" id="PF00005">
    <property type="entry name" value="ABC_tran"/>
    <property type="match status" value="1"/>
</dbReference>
<dbReference type="PROSITE" id="PS50893">
    <property type="entry name" value="ABC_TRANSPORTER_2"/>
    <property type="match status" value="1"/>
</dbReference>
<keyword evidence="6" id="KW-0067">ATP-binding</keyword>
<evidence type="ECO:0000256" key="3">
    <source>
        <dbReference type="ARBA" id="ARBA00023136"/>
    </source>
</evidence>
<keyword evidence="6" id="KW-0378">Hydrolase</keyword>
<keyword evidence="2" id="KW-1278">Translocase</keyword>
<feature type="coiled-coil region" evidence="4">
    <location>
        <begin position="160"/>
        <end position="204"/>
    </location>
</feature>
<keyword evidence="4" id="KW-0175">Coiled coil</keyword>
<dbReference type="InterPro" id="IPR003439">
    <property type="entry name" value="ABC_transporter-like_ATP-bd"/>
</dbReference>
<dbReference type="GO" id="GO:0055052">
    <property type="term" value="C:ATP-binding cassette (ABC) transporter complex, substrate-binding subunit-containing"/>
    <property type="evidence" value="ECO:0007669"/>
    <property type="project" value="TreeGrafter"/>
</dbReference>
<feature type="domain" description="ABC transporter" evidence="5">
    <location>
        <begin position="43"/>
        <end position="218"/>
    </location>
</feature>
<dbReference type="PANTHER" id="PTHR43875:SF15">
    <property type="entry name" value="TREHALOSE IMPORT ATP-BINDING PROTEIN SUGC"/>
    <property type="match status" value="1"/>
</dbReference>
<evidence type="ECO:0000256" key="4">
    <source>
        <dbReference type="SAM" id="Coils"/>
    </source>
</evidence>
<protein>
    <submittedName>
        <fullName evidence="6">Multiple sugar ABC transporter ATP-binding protein</fullName>
        <ecNumber evidence="6">3.6.3.20</ecNumber>
    </submittedName>
</protein>
<proteinExistence type="predicted"/>
<dbReference type="SUPFAM" id="SSF52540">
    <property type="entry name" value="P-loop containing nucleoside triphosphate hydrolases"/>
    <property type="match status" value="1"/>
</dbReference>
<dbReference type="GO" id="GO:0005524">
    <property type="term" value="F:ATP binding"/>
    <property type="evidence" value="ECO:0007669"/>
    <property type="project" value="UniProtKB-KW"/>
</dbReference>
<dbReference type="EMBL" id="LS991953">
    <property type="protein sequence ID" value="SYV92473.1"/>
    <property type="molecule type" value="Genomic_DNA"/>
</dbReference>
<dbReference type="AlphaFoldDB" id="A0A3B0PS79"/>
<evidence type="ECO:0000313" key="6">
    <source>
        <dbReference type="EMBL" id="SYV92473.1"/>
    </source>
</evidence>
<dbReference type="Proteomes" id="UP000259328">
    <property type="component" value="Chromosome"/>
</dbReference>
<evidence type="ECO:0000256" key="2">
    <source>
        <dbReference type="ARBA" id="ARBA00022967"/>
    </source>
</evidence>
<evidence type="ECO:0000313" key="7">
    <source>
        <dbReference type="Proteomes" id="UP000259328"/>
    </source>
</evidence>
<name>A0A3B0PS79_MYCSY</name>
<organism evidence="6 7">
    <name type="scientific">Mycoplasmopsis synoviae</name>
    <name type="common">Mycoplasma synoviae</name>
    <dbReference type="NCBI Taxonomy" id="2109"/>
    <lineage>
        <taxon>Bacteria</taxon>
        <taxon>Bacillati</taxon>
        <taxon>Mycoplasmatota</taxon>
        <taxon>Mycoplasmoidales</taxon>
        <taxon>Metamycoplasmataceae</taxon>
        <taxon>Mycoplasmopsis</taxon>
    </lineage>
</organism>
<keyword evidence="1" id="KW-1003">Cell membrane</keyword>
<dbReference type="EC" id="3.6.3.20" evidence="6"/>
<gene>
    <name evidence="6" type="primary">ugpC</name>
    <name evidence="6" type="ORF">NCTC10124_00197</name>
</gene>
<reference evidence="7" key="1">
    <citation type="submission" date="2018-06" db="EMBL/GenBank/DDBJ databases">
        <authorList>
            <consortium name="Pathogen Informatics"/>
        </authorList>
    </citation>
    <scope>NUCLEOTIDE SEQUENCE [LARGE SCALE GENOMIC DNA]</scope>
    <source>
        <strain evidence="7">NCTC10124</strain>
    </source>
</reference>
<dbReference type="InterPro" id="IPR047641">
    <property type="entry name" value="ABC_transpr_MalK/UgpC-like"/>
</dbReference>
<sequence>MEIKSNNTVIKPQGLPSHIEDLYQKLKVEFLNNRTNSPDLNVLVIDNIDKVYENGFQAVFGTSFFLKKGEFLSLLGPSGCGKTTTLRAIAGLDTATSGQIYINGADVTYSEPIDRDITMVFQNYALFPHLSVRKNITFGLDANPSKIGKEAKYYKEEKFIKNKINNLKQIQNDIVNLLKIKQKNQALLEKIQKHQAIYDKLKNKQSKKALSLFFKINGW</sequence>
<keyword evidence="3" id="KW-0472">Membrane</keyword>
<evidence type="ECO:0000259" key="5">
    <source>
        <dbReference type="PROSITE" id="PS50893"/>
    </source>
</evidence>
<accession>A0A3B0PS79</accession>